<dbReference type="Pfam" id="PF13254">
    <property type="entry name" value="DUF4045"/>
    <property type="match status" value="1"/>
</dbReference>
<protein>
    <recommendedName>
        <fullName evidence="2">DUF4045 domain-containing protein</fullName>
    </recommendedName>
</protein>
<organism evidence="3 4">
    <name type="scientific">Piedraia hortae CBS 480.64</name>
    <dbReference type="NCBI Taxonomy" id="1314780"/>
    <lineage>
        <taxon>Eukaryota</taxon>
        <taxon>Fungi</taxon>
        <taxon>Dikarya</taxon>
        <taxon>Ascomycota</taxon>
        <taxon>Pezizomycotina</taxon>
        <taxon>Dothideomycetes</taxon>
        <taxon>Dothideomycetidae</taxon>
        <taxon>Capnodiales</taxon>
        <taxon>Piedraiaceae</taxon>
        <taxon>Piedraia</taxon>
    </lineage>
</organism>
<evidence type="ECO:0000313" key="3">
    <source>
        <dbReference type="EMBL" id="KAF2860156.1"/>
    </source>
</evidence>
<dbReference type="Proteomes" id="UP000799421">
    <property type="component" value="Unassembled WGS sequence"/>
</dbReference>
<evidence type="ECO:0000259" key="2">
    <source>
        <dbReference type="Pfam" id="PF13254"/>
    </source>
</evidence>
<keyword evidence="4" id="KW-1185">Reference proteome</keyword>
<evidence type="ECO:0000256" key="1">
    <source>
        <dbReference type="SAM" id="MobiDB-lite"/>
    </source>
</evidence>
<feature type="compositionally biased region" description="Basic and acidic residues" evidence="1">
    <location>
        <begin position="30"/>
        <end position="55"/>
    </location>
</feature>
<gene>
    <name evidence="3" type="ORF">K470DRAFT_258126</name>
</gene>
<dbReference type="EMBL" id="MU005984">
    <property type="protein sequence ID" value="KAF2860156.1"/>
    <property type="molecule type" value="Genomic_DNA"/>
</dbReference>
<reference evidence="3" key="1">
    <citation type="journal article" date="2020" name="Stud. Mycol.">
        <title>101 Dothideomycetes genomes: a test case for predicting lifestyles and emergence of pathogens.</title>
        <authorList>
            <person name="Haridas S."/>
            <person name="Albert R."/>
            <person name="Binder M."/>
            <person name="Bloem J."/>
            <person name="Labutti K."/>
            <person name="Salamov A."/>
            <person name="Andreopoulos B."/>
            <person name="Baker S."/>
            <person name="Barry K."/>
            <person name="Bills G."/>
            <person name="Bluhm B."/>
            <person name="Cannon C."/>
            <person name="Castanera R."/>
            <person name="Culley D."/>
            <person name="Daum C."/>
            <person name="Ezra D."/>
            <person name="Gonzalez J."/>
            <person name="Henrissat B."/>
            <person name="Kuo A."/>
            <person name="Liang C."/>
            <person name="Lipzen A."/>
            <person name="Lutzoni F."/>
            <person name="Magnuson J."/>
            <person name="Mondo S."/>
            <person name="Nolan M."/>
            <person name="Ohm R."/>
            <person name="Pangilinan J."/>
            <person name="Park H.-J."/>
            <person name="Ramirez L."/>
            <person name="Alfaro M."/>
            <person name="Sun H."/>
            <person name="Tritt A."/>
            <person name="Yoshinaga Y."/>
            <person name="Zwiers L.-H."/>
            <person name="Turgeon B."/>
            <person name="Goodwin S."/>
            <person name="Spatafora J."/>
            <person name="Crous P."/>
            <person name="Grigoriev I."/>
        </authorList>
    </citation>
    <scope>NUCLEOTIDE SEQUENCE</scope>
    <source>
        <strain evidence="3">CBS 480.64</strain>
    </source>
</reference>
<name>A0A6A7BXR5_9PEZI</name>
<accession>A0A6A7BXR5</accession>
<dbReference type="AlphaFoldDB" id="A0A6A7BXR5"/>
<feature type="region of interest" description="Disordered" evidence="1">
    <location>
        <begin position="30"/>
        <end position="59"/>
    </location>
</feature>
<feature type="region of interest" description="Disordered" evidence="1">
    <location>
        <begin position="1"/>
        <end position="20"/>
    </location>
</feature>
<evidence type="ECO:0000313" key="4">
    <source>
        <dbReference type="Proteomes" id="UP000799421"/>
    </source>
</evidence>
<sequence>MVFVDTPAPPASPDDDPSAFLQSIRELTEKRDREDEERFRKLEEEVKKSREERAARRAGRPQCRDPWKFMLTTRQSEHDLSRLTSLMSLCFLVCTLLLI</sequence>
<dbReference type="InterPro" id="IPR025118">
    <property type="entry name" value="DUF4045"/>
</dbReference>
<proteinExistence type="predicted"/>
<feature type="domain" description="DUF4045" evidence="2">
    <location>
        <begin position="14"/>
        <end position="60"/>
    </location>
</feature>